<dbReference type="AlphaFoldDB" id="A0A0P0Z0W7"/>
<dbReference type="RefSeq" id="WP_083507662.1">
    <property type="nucleotide sequence ID" value="NZ_BBWR01000003.1"/>
</dbReference>
<protein>
    <submittedName>
        <fullName evidence="1">Arylmalonate decarboxylase</fullName>
    </submittedName>
</protein>
<dbReference type="InterPro" id="IPR053714">
    <property type="entry name" value="Iso_Racemase_Enz_sf"/>
</dbReference>
<name>A0A0P0Z0W7_9HYPH</name>
<sequence>MTTPITRAAIRPSFDDRPSRRRIGLILLATDHTSEQDFARMVAGPDLAVHATRIAYANPVTPATLRAAAPHLAEAAALILPDEPLDAIVFSCTSACVVIGDAAVSQAILQGKPGTRVITPPDAALSGLAALGARRVSVLTPYTVETSEPMARYFIARGLELTRFTCLGLEDDRVMARLSRRTIVEAAIAATAPQSDALFISCTALRSAAAVDEIEAAIGRPVVTSNQATAWAALSLCGAPVDARGVGALMRLGRGLAA</sequence>
<dbReference type="InterPro" id="IPR026286">
    <property type="entry name" value="MaiA/AMDase"/>
</dbReference>
<organism evidence="1">
    <name type="scientific">Aureimonas frigidaquae</name>
    <dbReference type="NCBI Taxonomy" id="424757"/>
    <lineage>
        <taxon>Bacteria</taxon>
        <taxon>Pseudomonadati</taxon>
        <taxon>Pseudomonadota</taxon>
        <taxon>Alphaproteobacteria</taxon>
        <taxon>Hyphomicrobiales</taxon>
        <taxon>Aurantimonadaceae</taxon>
        <taxon>Aureimonas</taxon>
    </lineage>
</organism>
<dbReference type="Gene3D" id="3.40.50.12500">
    <property type="match status" value="1"/>
</dbReference>
<dbReference type="PIRSF" id="PIRSF015736">
    <property type="entry name" value="MI"/>
    <property type="match status" value="1"/>
</dbReference>
<dbReference type="PANTHER" id="PTHR40267">
    <property type="entry name" value="BLR3294 PROTEIN"/>
    <property type="match status" value="1"/>
</dbReference>
<dbReference type="EMBL" id="LC066375">
    <property type="protein sequence ID" value="BAT27550.1"/>
    <property type="molecule type" value="Genomic_DNA"/>
</dbReference>
<proteinExistence type="predicted"/>
<evidence type="ECO:0000313" key="1">
    <source>
        <dbReference type="EMBL" id="BAT27550.1"/>
    </source>
</evidence>
<dbReference type="Pfam" id="PF17645">
    <property type="entry name" value="Amdase"/>
    <property type="match status" value="1"/>
</dbReference>
<dbReference type="OrthoDB" id="9816064at2"/>
<reference evidence="1" key="1">
    <citation type="journal article" date="2015" name="Proc. Natl. Acad. Sci. U.S.A.">
        <title>Bacterial clade with the ribosomal RNA operon on a small plasmid rather than the chromosome.</title>
        <authorList>
            <person name="Anda M."/>
            <person name="Ohtsubo Y."/>
            <person name="Okubo T."/>
            <person name="Sugawara M."/>
            <person name="Nagata Y."/>
            <person name="Tsuda M."/>
            <person name="Minamisawa K."/>
            <person name="Mitsui H."/>
        </authorList>
    </citation>
    <scope>NUCLEOTIDE SEQUENCE</scope>
    <source>
        <strain evidence="1">JCM 14755</strain>
    </source>
</reference>
<dbReference type="NCBIfam" id="TIGR02990">
    <property type="entry name" value="ectoine_eutA"/>
    <property type="match status" value="1"/>
</dbReference>
<dbReference type="InterPro" id="IPR014332">
    <property type="entry name" value="Ectoine_EutA"/>
</dbReference>
<accession>A0A0P0Z0W7</accession>
<dbReference type="PANTHER" id="PTHR40267:SF1">
    <property type="entry name" value="BLR3294 PROTEIN"/>
    <property type="match status" value="1"/>
</dbReference>